<evidence type="ECO:0000256" key="1">
    <source>
        <dbReference type="SAM" id="MobiDB-lite"/>
    </source>
</evidence>
<sequence length="165" mass="16863">MATESAERPERAWAARSRGGRAAGALQGEAGLGGGRGGLPGSRATSRFRWTRSARRSRCRGCPRQALQAKLRVLEAADGLLGPADGAAPPQAKLTSDDRDRAGLPRAAGRGAEQMVGGKLGSDVWEQRALSDAAGTASAKAVVPLATSCFLPSLKAKTAGSQSLA</sequence>
<feature type="compositionally biased region" description="Basic and acidic residues" evidence="1">
    <location>
        <begin position="1"/>
        <end position="13"/>
    </location>
</feature>
<accession>A0ABN9WCC2</accession>
<dbReference type="EMBL" id="CAUYUJ010018487">
    <property type="protein sequence ID" value="CAK0883965.1"/>
    <property type="molecule type" value="Genomic_DNA"/>
</dbReference>
<feature type="compositionally biased region" description="Gly residues" evidence="1">
    <location>
        <begin position="30"/>
        <end position="40"/>
    </location>
</feature>
<evidence type="ECO:0000313" key="2">
    <source>
        <dbReference type="EMBL" id="CAK0883965.1"/>
    </source>
</evidence>
<proteinExistence type="predicted"/>
<name>A0ABN9WCC2_9DINO</name>
<keyword evidence="3" id="KW-1185">Reference proteome</keyword>
<evidence type="ECO:0000313" key="3">
    <source>
        <dbReference type="Proteomes" id="UP001189429"/>
    </source>
</evidence>
<gene>
    <name evidence="2" type="ORF">PCOR1329_LOCUS66029</name>
</gene>
<feature type="region of interest" description="Disordered" evidence="1">
    <location>
        <begin position="80"/>
        <end position="115"/>
    </location>
</feature>
<organism evidence="2 3">
    <name type="scientific">Prorocentrum cordatum</name>
    <dbReference type="NCBI Taxonomy" id="2364126"/>
    <lineage>
        <taxon>Eukaryota</taxon>
        <taxon>Sar</taxon>
        <taxon>Alveolata</taxon>
        <taxon>Dinophyceae</taxon>
        <taxon>Prorocentrales</taxon>
        <taxon>Prorocentraceae</taxon>
        <taxon>Prorocentrum</taxon>
    </lineage>
</organism>
<protein>
    <submittedName>
        <fullName evidence="2">Uncharacterized protein</fullName>
    </submittedName>
</protein>
<feature type="compositionally biased region" description="Low complexity" evidence="1">
    <location>
        <begin position="80"/>
        <end position="90"/>
    </location>
</feature>
<feature type="region of interest" description="Disordered" evidence="1">
    <location>
        <begin position="1"/>
        <end position="52"/>
    </location>
</feature>
<dbReference type="Proteomes" id="UP001189429">
    <property type="component" value="Unassembled WGS sequence"/>
</dbReference>
<reference evidence="2" key="1">
    <citation type="submission" date="2023-10" db="EMBL/GenBank/DDBJ databases">
        <authorList>
            <person name="Chen Y."/>
            <person name="Shah S."/>
            <person name="Dougan E. K."/>
            <person name="Thang M."/>
            <person name="Chan C."/>
        </authorList>
    </citation>
    <scope>NUCLEOTIDE SEQUENCE [LARGE SCALE GENOMIC DNA]</scope>
</reference>
<comment type="caution">
    <text evidence="2">The sequence shown here is derived from an EMBL/GenBank/DDBJ whole genome shotgun (WGS) entry which is preliminary data.</text>
</comment>